<evidence type="ECO:0000313" key="7">
    <source>
        <dbReference type="EMBL" id="HGT38297.1"/>
    </source>
</evidence>
<proteinExistence type="predicted"/>
<evidence type="ECO:0000256" key="5">
    <source>
        <dbReference type="SAM" id="MobiDB-lite"/>
    </source>
</evidence>
<gene>
    <name evidence="7" type="ORF">ENS64_03395</name>
</gene>
<protein>
    <submittedName>
        <fullName evidence="7">CvpA family protein</fullName>
    </submittedName>
</protein>
<reference evidence="7" key="1">
    <citation type="journal article" date="2020" name="mSystems">
        <title>Genome- and Community-Level Interaction Insights into Carbon Utilization and Element Cycling Functions of Hydrothermarchaeota in Hydrothermal Sediment.</title>
        <authorList>
            <person name="Zhou Z."/>
            <person name="Liu Y."/>
            <person name="Xu W."/>
            <person name="Pan J."/>
            <person name="Luo Z.H."/>
            <person name="Li M."/>
        </authorList>
    </citation>
    <scope>NUCLEOTIDE SEQUENCE [LARGE SCALE GENOMIC DNA]</scope>
    <source>
        <strain evidence="7">SpSt-508</strain>
    </source>
</reference>
<feature type="transmembrane region" description="Helical" evidence="6">
    <location>
        <begin position="99"/>
        <end position="122"/>
    </location>
</feature>
<feature type="transmembrane region" description="Helical" evidence="6">
    <location>
        <begin position="59"/>
        <end position="78"/>
    </location>
</feature>
<dbReference type="InterPro" id="IPR003825">
    <property type="entry name" value="Colicin-V_CvpA"/>
</dbReference>
<dbReference type="AlphaFoldDB" id="A0A7C4LLW5"/>
<dbReference type="GO" id="GO:0009403">
    <property type="term" value="P:toxin biosynthetic process"/>
    <property type="evidence" value="ECO:0007669"/>
    <property type="project" value="InterPro"/>
</dbReference>
<feature type="transmembrane region" description="Helical" evidence="6">
    <location>
        <begin position="6"/>
        <end position="23"/>
    </location>
</feature>
<evidence type="ECO:0000256" key="2">
    <source>
        <dbReference type="ARBA" id="ARBA00022692"/>
    </source>
</evidence>
<dbReference type="Pfam" id="PF02674">
    <property type="entry name" value="Colicin_V"/>
    <property type="match status" value="1"/>
</dbReference>
<evidence type="ECO:0000256" key="6">
    <source>
        <dbReference type="SAM" id="Phobius"/>
    </source>
</evidence>
<keyword evidence="4 6" id="KW-0472">Membrane</keyword>
<dbReference type="PANTHER" id="PTHR37306">
    <property type="entry name" value="COLICIN V PRODUCTION PROTEIN"/>
    <property type="match status" value="1"/>
</dbReference>
<evidence type="ECO:0000256" key="4">
    <source>
        <dbReference type="ARBA" id="ARBA00023136"/>
    </source>
</evidence>
<evidence type="ECO:0000256" key="1">
    <source>
        <dbReference type="ARBA" id="ARBA00004141"/>
    </source>
</evidence>
<keyword evidence="3 6" id="KW-1133">Transmembrane helix</keyword>
<feature type="region of interest" description="Disordered" evidence="5">
    <location>
        <begin position="172"/>
        <end position="281"/>
    </location>
</feature>
<feature type="transmembrane region" description="Helical" evidence="6">
    <location>
        <begin position="30"/>
        <end position="47"/>
    </location>
</feature>
<sequence>MTLTVYDGLMLLIVVACVFQGAWRGMVWQIAPIASLLLGYVVAYPLSERLAPYFGQPPANRLFAMVAIYLAVSLAVYLMGRSIRESLERLKLVEFDRHLGALLGGVKGVLFTIVLTIGLLSLSPQARPIILSSETRTVAARIMTALSPILPPAFSDVIRPYVDKLHDVDQRRDGVPPAFDAEPFVGQPLNPPPRASTARRDNVLRPPRRDDNDGFVPPVRDADVPFDYLPDQPPTRRPAQRTPPKDGAGSPSTVPGETGGDDPFFNADPDKALETFPIRRR</sequence>
<comment type="caution">
    <text evidence="7">The sequence shown here is derived from an EMBL/GenBank/DDBJ whole genome shotgun (WGS) entry which is preliminary data.</text>
</comment>
<keyword evidence="2 6" id="KW-0812">Transmembrane</keyword>
<feature type="compositionally biased region" description="Basic and acidic residues" evidence="5">
    <location>
        <begin position="198"/>
        <end position="212"/>
    </location>
</feature>
<dbReference type="PANTHER" id="PTHR37306:SF1">
    <property type="entry name" value="COLICIN V PRODUCTION PROTEIN"/>
    <property type="match status" value="1"/>
</dbReference>
<accession>A0A7C4LLW5</accession>
<evidence type="ECO:0000256" key="3">
    <source>
        <dbReference type="ARBA" id="ARBA00022989"/>
    </source>
</evidence>
<dbReference type="EMBL" id="DSVQ01000006">
    <property type="protein sequence ID" value="HGT38297.1"/>
    <property type="molecule type" value="Genomic_DNA"/>
</dbReference>
<dbReference type="GO" id="GO:0016020">
    <property type="term" value="C:membrane"/>
    <property type="evidence" value="ECO:0007669"/>
    <property type="project" value="UniProtKB-SubCell"/>
</dbReference>
<name>A0A7C4LLW5_9PLAN</name>
<organism evidence="7">
    <name type="scientific">Schlesneria paludicola</name>
    <dbReference type="NCBI Taxonomy" id="360056"/>
    <lineage>
        <taxon>Bacteria</taxon>
        <taxon>Pseudomonadati</taxon>
        <taxon>Planctomycetota</taxon>
        <taxon>Planctomycetia</taxon>
        <taxon>Planctomycetales</taxon>
        <taxon>Planctomycetaceae</taxon>
        <taxon>Schlesneria</taxon>
    </lineage>
</organism>
<comment type="subcellular location">
    <subcellularLocation>
        <location evidence="1">Membrane</location>
        <topology evidence="1">Multi-pass membrane protein</topology>
    </subcellularLocation>
</comment>